<feature type="domain" description="Heterokaryon incompatibility" evidence="1">
    <location>
        <begin position="63"/>
        <end position="175"/>
    </location>
</feature>
<comment type="caution">
    <text evidence="2">The sequence shown here is derived from an EMBL/GenBank/DDBJ whole genome shotgun (WGS) entry which is preliminary data.</text>
</comment>
<evidence type="ECO:0000313" key="3">
    <source>
        <dbReference type="Proteomes" id="UP001583172"/>
    </source>
</evidence>
<sequence>MSINAASTYTRLADNEIRLLLLDPSWIVSSQPLSFQLITAILPLSSHSLNPRPPTTSPQPPKFIAISHIWDPNPNPRSNPSNHTTILINNQPHRIPHTLYTTLLDLLPDLNNTFPPIWIDPLCINYADPAESSGPARGKTAAAVYRHAERVIVYLGPSTDNPIANPNAPPRLERAVAQMARIGGEVASADGVGAMILTDPDLLRWDEDFAGCEDREEKLRVRERLESLIERERGSAAPWGKRPGLDVDAAYDVLHTPWFGSVWAVPVLLGVPAPVDGEGDVMRRDGSRVVFAVGKARIEWTALWGVLVFMVVWLQKEGRAVGKDGLNAFTALTRMAKFYRHTRMVLPRRISDRPGMTLGLRTRLPQGRLDCSLRELLMDLYMGNCDIPLSGPDPMDRLWAIRGLVTDRHALDDIGADLTGQQTLVRLARTLYRQGNLDFLSLCRERSQGLPSWVPDWTKQQRPPWLGFKTGDKTQLFDAGKATSVTIFEDESNDTTLCLKGFVVDTIQEVRHAWTARLDEAFDWNSCQLRIADLESLIALSPRYSPEQKASARWRVPIADRLMDETYQTVRTTAYLGAEKEFCELELEVPKHCLRDAPSPLPPAGSSGHRMMSTLHSLWSSRSFTSSTGYVGLCPSSASHGDIVFIPSGSHCPYVLRRVNAVPGSTVSSDAIAEKDNEAWELLGEAYVHGIMDGELDLGNKEAEARKFRLV</sequence>
<reference evidence="2 3" key="1">
    <citation type="journal article" date="2024" name="Commun. Biol.">
        <title>Comparative genomic analysis of thermophilic fungi reveals convergent evolutionary adaptations and gene losses.</title>
        <authorList>
            <person name="Steindorff A.S."/>
            <person name="Aguilar-Pontes M.V."/>
            <person name="Robinson A.J."/>
            <person name="Andreopoulos B."/>
            <person name="LaButti K."/>
            <person name="Kuo A."/>
            <person name="Mondo S."/>
            <person name="Riley R."/>
            <person name="Otillar R."/>
            <person name="Haridas S."/>
            <person name="Lipzen A."/>
            <person name="Grimwood J."/>
            <person name="Schmutz J."/>
            <person name="Clum A."/>
            <person name="Reid I.D."/>
            <person name="Moisan M.C."/>
            <person name="Butler G."/>
            <person name="Nguyen T.T.M."/>
            <person name="Dewar K."/>
            <person name="Conant G."/>
            <person name="Drula E."/>
            <person name="Henrissat B."/>
            <person name="Hansel C."/>
            <person name="Singer S."/>
            <person name="Hutchinson M.I."/>
            <person name="de Vries R.P."/>
            <person name="Natvig D.O."/>
            <person name="Powell A.J."/>
            <person name="Tsang A."/>
            <person name="Grigoriev I.V."/>
        </authorList>
    </citation>
    <scope>NUCLEOTIDE SEQUENCE [LARGE SCALE GENOMIC DNA]</scope>
    <source>
        <strain evidence="2 3">CBS 620.91</strain>
    </source>
</reference>
<dbReference type="PANTHER" id="PTHR24148">
    <property type="entry name" value="ANKYRIN REPEAT DOMAIN-CONTAINING PROTEIN 39 HOMOLOG-RELATED"/>
    <property type="match status" value="1"/>
</dbReference>
<proteinExistence type="predicted"/>
<dbReference type="Pfam" id="PF06985">
    <property type="entry name" value="HET"/>
    <property type="match status" value="1"/>
</dbReference>
<dbReference type="Proteomes" id="UP001583172">
    <property type="component" value="Unassembled WGS sequence"/>
</dbReference>
<name>A0ABR3VD29_HUMIN</name>
<gene>
    <name evidence="2" type="ORF">VTJ49DRAFT_1271</name>
</gene>
<dbReference type="EMBL" id="JAZGSY010000146">
    <property type="protein sequence ID" value="KAL1839661.1"/>
    <property type="molecule type" value="Genomic_DNA"/>
</dbReference>
<dbReference type="PANTHER" id="PTHR24148:SF64">
    <property type="entry name" value="HETEROKARYON INCOMPATIBILITY DOMAIN-CONTAINING PROTEIN"/>
    <property type="match status" value="1"/>
</dbReference>
<protein>
    <recommendedName>
        <fullName evidence="1">Heterokaryon incompatibility domain-containing protein</fullName>
    </recommendedName>
</protein>
<keyword evidence="3" id="KW-1185">Reference proteome</keyword>
<dbReference type="InterPro" id="IPR010730">
    <property type="entry name" value="HET"/>
</dbReference>
<evidence type="ECO:0000259" key="1">
    <source>
        <dbReference type="Pfam" id="PF06985"/>
    </source>
</evidence>
<organism evidence="2 3">
    <name type="scientific">Humicola insolens</name>
    <name type="common">Soft-rot fungus</name>
    <dbReference type="NCBI Taxonomy" id="85995"/>
    <lineage>
        <taxon>Eukaryota</taxon>
        <taxon>Fungi</taxon>
        <taxon>Dikarya</taxon>
        <taxon>Ascomycota</taxon>
        <taxon>Pezizomycotina</taxon>
        <taxon>Sordariomycetes</taxon>
        <taxon>Sordariomycetidae</taxon>
        <taxon>Sordariales</taxon>
        <taxon>Chaetomiaceae</taxon>
        <taxon>Mycothermus</taxon>
    </lineage>
</organism>
<accession>A0ABR3VD29</accession>
<evidence type="ECO:0000313" key="2">
    <source>
        <dbReference type="EMBL" id="KAL1839661.1"/>
    </source>
</evidence>
<dbReference type="Pfam" id="PF26639">
    <property type="entry name" value="Het-6_barrel"/>
    <property type="match status" value="1"/>
</dbReference>
<dbReference type="InterPro" id="IPR052895">
    <property type="entry name" value="HetReg/Transcr_Mod"/>
</dbReference>